<evidence type="ECO:0000256" key="1">
    <source>
        <dbReference type="SAM" id="Coils"/>
    </source>
</evidence>
<evidence type="ECO:0008006" key="5">
    <source>
        <dbReference type="Google" id="ProtNLM"/>
    </source>
</evidence>
<dbReference type="AlphaFoldDB" id="A0A3G8ZKK5"/>
<dbReference type="Proteomes" id="UP000268084">
    <property type="component" value="Chromosome"/>
</dbReference>
<reference evidence="3 4" key="2">
    <citation type="submission" date="2018-12" db="EMBL/GenBank/DDBJ databases">
        <title>Nakamurella antarcticus sp. nov., isolated from Antarctica South Shetland Islands soil.</title>
        <authorList>
            <person name="Peng F."/>
        </authorList>
    </citation>
    <scope>NUCLEOTIDE SEQUENCE [LARGE SCALE GENOMIC DNA]</scope>
    <source>
        <strain evidence="3 4">S14-144</strain>
    </source>
</reference>
<dbReference type="OrthoDB" id="3576986at2"/>
<dbReference type="RefSeq" id="WP_124798621.1">
    <property type="nucleotide sequence ID" value="NZ_CP034170.1"/>
</dbReference>
<evidence type="ECO:0000313" key="3">
    <source>
        <dbReference type="EMBL" id="AZI57842.1"/>
    </source>
</evidence>
<dbReference type="KEGG" id="nak:EH165_06445"/>
<dbReference type="EMBL" id="CP034170">
    <property type="protein sequence ID" value="AZI57842.1"/>
    <property type="molecule type" value="Genomic_DNA"/>
</dbReference>
<keyword evidence="4" id="KW-1185">Reference proteome</keyword>
<keyword evidence="1" id="KW-0175">Coiled coil</keyword>
<organism evidence="3 4">
    <name type="scientific">Nakamurella antarctica</name>
    <dbReference type="NCBI Taxonomy" id="1902245"/>
    <lineage>
        <taxon>Bacteria</taxon>
        <taxon>Bacillati</taxon>
        <taxon>Actinomycetota</taxon>
        <taxon>Actinomycetes</taxon>
        <taxon>Nakamurellales</taxon>
        <taxon>Nakamurellaceae</taxon>
        <taxon>Nakamurella</taxon>
    </lineage>
</organism>
<sequence length="468" mass="50847">MTSGEWLPQQAAFELVRRGYSPEQVNQHLDRLEYDLRILAADRDSASQRLAELAAGMAAAQSEADEFRRQLDHTALAPTSMAGLSDRMQRMIRLAEEEATEIRTKARTETTDKQALLDRSVAELAQERAALEAEREKSRALLAEQVRDLLAETTAEGAKAREDAAQEAAAMIEAATEKADNLTQDATHLRDRLDAESLATRTQAMEDLAAKCAADEEQAAVTLERAQAQAQALISEATAEVERIQSEGRELRRLLDSESAERRKEVEDDFEITISARRIEAHQLVAEQERYSTAEADRVVSEALASAEQITEESHARATELVATASATSAALVRNATNHADAIIEQATARAHSRVSAADDAVSAMLDVRDHVQQQLSSVLPHLDHIRDAASQACSNLRVDPAEAARPSAADFDPVPETQVYPTSEEANAPSPAEAAVWDQDSEIEREGSSADGTAPADDATNGDVQQP</sequence>
<feature type="compositionally biased region" description="Low complexity" evidence="2">
    <location>
        <begin position="424"/>
        <end position="436"/>
    </location>
</feature>
<gene>
    <name evidence="3" type="ORF">EH165_06445</name>
</gene>
<dbReference type="Gene3D" id="6.10.250.660">
    <property type="match status" value="1"/>
</dbReference>
<accession>A0A3G8ZKK5</accession>
<evidence type="ECO:0000313" key="4">
    <source>
        <dbReference type="Proteomes" id="UP000268084"/>
    </source>
</evidence>
<reference evidence="3 4" key="1">
    <citation type="submission" date="2018-11" db="EMBL/GenBank/DDBJ databases">
        <authorList>
            <person name="Da X."/>
        </authorList>
    </citation>
    <scope>NUCLEOTIDE SEQUENCE [LARGE SCALE GENOMIC DNA]</scope>
    <source>
        <strain evidence="3 4">S14-144</strain>
    </source>
</reference>
<protein>
    <recommendedName>
        <fullName evidence="5">DivIVA protein</fullName>
    </recommendedName>
</protein>
<evidence type="ECO:0000256" key="2">
    <source>
        <dbReference type="SAM" id="MobiDB-lite"/>
    </source>
</evidence>
<name>A0A3G8ZKK5_9ACTN</name>
<proteinExistence type="predicted"/>
<feature type="region of interest" description="Disordered" evidence="2">
    <location>
        <begin position="401"/>
        <end position="468"/>
    </location>
</feature>
<feature type="coiled-coil region" evidence="1">
    <location>
        <begin position="50"/>
        <end position="192"/>
    </location>
</feature>
<feature type="coiled-coil region" evidence="1">
    <location>
        <begin position="216"/>
        <end position="261"/>
    </location>
</feature>